<evidence type="ECO:0000313" key="3">
    <source>
        <dbReference type="Proteomes" id="UP000252680"/>
    </source>
</evidence>
<sequence>MTDALSPVRASRQNRAWRHGPRGLFSVLLIGAGMMGTAMSAHAATATTGSAMTSDDTNTKLMLSATGTVHAPPDRLTAVFFAESTAPTAAGAQGQVNAQVDKAMTTMRAITGLTISAESYSVRHQDADPHASRPAQWVARQTIRVSATDGSILLPLLGRIQSEDLALSQLDWSLSRDRRTALVQQAEGLALHELQQRAHAAAAALGLKIARIESVTLNDQEMPRPMPMMMMAARSAVAAPQAPAADQDVTAQADATFVLHP</sequence>
<name>A0A365YYP9_9PROT</name>
<dbReference type="AlphaFoldDB" id="A0A365YYP9"/>
<dbReference type="Gene3D" id="3.30.70.2970">
    <property type="entry name" value="Protein of unknown function (DUF541), domain 2"/>
    <property type="match status" value="1"/>
</dbReference>
<keyword evidence="3" id="KW-1185">Reference proteome</keyword>
<reference evidence="2 3" key="1">
    <citation type="submission" date="2018-05" db="EMBL/GenBank/DDBJ databases">
        <title>Komagataeibacter cocois sp. nov., for a novel cellulose- producing strain isolated from coconut milk.</title>
        <authorList>
            <person name="Liu L."/>
            <person name="Wang Y."/>
            <person name="Liu S."/>
            <person name="Bi J."/>
            <person name="Chen H."/>
            <person name="Deng J."/>
            <person name="Zhang C."/>
            <person name="Hu Q."/>
            <person name="Li C."/>
        </authorList>
    </citation>
    <scope>NUCLEOTIDE SEQUENCE [LARGE SCALE GENOMIC DNA]</scope>
    <source>
        <strain evidence="2 3">WE7</strain>
    </source>
</reference>
<dbReference type="Pfam" id="PF04402">
    <property type="entry name" value="SIMPL"/>
    <property type="match status" value="1"/>
</dbReference>
<dbReference type="PANTHER" id="PTHR34387">
    <property type="entry name" value="SLR1258 PROTEIN"/>
    <property type="match status" value="1"/>
</dbReference>
<evidence type="ECO:0000256" key="1">
    <source>
        <dbReference type="SAM" id="SignalP"/>
    </source>
</evidence>
<accession>A0A365YYP9</accession>
<comment type="caution">
    <text evidence="2">The sequence shown here is derived from an EMBL/GenBank/DDBJ whole genome shotgun (WGS) entry which is preliminary data.</text>
</comment>
<proteinExistence type="predicted"/>
<dbReference type="InterPro" id="IPR052022">
    <property type="entry name" value="26kDa_periplasmic_antigen"/>
</dbReference>
<organism evidence="2 3">
    <name type="scientific">Novacetimonas cocois</name>
    <dbReference type="NCBI Taxonomy" id="1747507"/>
    <lineage>
        <taxon>Bacteria</taxon>
        <taxon>Pseudomonadati</taxon>
        <taxon>Pseudomonadota</taxon>
        <taxon>Alphaproteobacteria</taxon>
        <taxon>Acetobacterales</taxon>
        <taxon>Acetobacteraceae</taxon>
        <taxon>Novacetimonas</taxon>
    </lineage>
</organism>
<dbReference type="Proteomes" id="UP000252680">
    <property type="component" value="Unassembled WGS sequence"/>
</dbReference>
<dbReference type="Gene3D" id="3.30.110.170">
    <property type="entry name" value="Protein of unknown function (DUF541), domain 1"/>
    <property type="match status" value="1"/>
</dbReference>
<feature type="chain" id="PRO_5017024654" evidence="1">
    <location>
        <begin position="44"/>
        <end position="261"/>
    </location>
</feature>
<dbReference type="InterPro" id="IPR007497">
    <property type="entry name" value="SIMPL/DUF541"/>
</dbReference>
<feature type="signal peptide" evidence="1">
    <location>
        <begin position="1"/>
        <end position="43"/>
    </location>
</feature>
<keyword evidence="1" id="KW-0732">Signal</keyword>
<dbReference type="EMBL" id="QEXL01000004">
    <property type="protein sequence ID" value="RBM08525.1"/>
    <property type="molecule type" value="Genomic_DNA"/>
</dbReference>
<gene>
    <name evidence="2" type="ORF">NJLHNGOC_03985</name>
</gene>
<protein>
    <submittedName>
        <fullName evidence="2">SIMPL domain-containing protein</fullName>
    </submittedName>
</protein>
<dbReference type="RefSeq" id="WP_113595216.1">
    <property type="nucleotide sequence ID" value="NZ_QEXL01000004.1"/>
</dbReference>
<dbReference type="PANTHER" id="PTHR34387:SF1">
    <property type="entry name" value="PERIPLASMIC IMMUNOGENIC PROTEIN"/>
    <property type="match status" value="1"/>
</dbReference>
<dbReference type="OrthoDB" id="7225427at2"/>
<evidence type="ECO:0000313" key="2">
    <source>
        <dbReference type="EMBL" id="RBM08525.1"/>
    </source>
</evidence>
<dbReference type="GO" id="GO:0006974">
    <property type="term" value="P:DNA damage response"/>
    <property type="evidence" value="ECO:0007669"/>
    <property type="project" value="TreeGrafter"/>
</dbReference>